<comment type="similarity">
    <text evidence="10">Belongs to the PlsY family.</text>
</comment>
<feature type="transmembrane region" description="Helical" evidence="10">
    <location>
        <begin position="53"/>
        <end position="76"/>
    </location>
</feature>
<dbReference type="PANTHER" id="PTHR30309:SF0">
    <property type="entry name" value="GLYCEROL-3-PHOSPHATE ACYLTRANSFERASE-RELATED"/>
    <property type="match status" value="1"/>
</dbReference>
<feature type="transmembrane region" description="Helical" evidence="10">
    <location>
        <begin position="147"/>
        <end position="177"/>
    </location>
</feature>
<keyword evidence="5 10" id="KW-1133">Transmembrane helix</keyword>
<keyword evidence="6 10" id="KW-0443">Lipid metabolism</keyword>
<dbReference type="UniPathway" id="UPA00085"/>
<sequence length="196" mass="20698">MLTTFFILIAAYLVGAIPTGVILTRLTGGEDIRKTGSGNIGATNVYRTAGRKLGIITLLGDALKGLLPVLTVSLSFPADTTLIALTAAASFLGHCYPIYLGFKGGKGVATALGIFLVLSPLSVLLAVFIFAGLVWKTRYVSLGSISAAAAMPICILLLGNDTAIFTGALFISAIIIWRHRENIDRLIKGQENRFKA</sequence>
<proteinExistence type="inferred from homology"/>
<dbReference type="GO" id="GO:0043772">
    <property type="term" value="F:acyl-phosphate glycerol-3-phosphate acyltransferase activity"/>
    <property type="evidence" value="ECO:0007669"/>
    <property type="project" value="UniProtKB-UniRule"/>
</dbReference>
<comment type="catalytic activity">
    <reaction evidence="10">
        <text>an acyl phosphate + sn-glycerol 3-phosphate = a 1-acyl-sn-glycero-3-phosphate + phosphate</text>
        <dbReference type="Rhea" id="RHEA:34075"/>
        <dbReference type="ChEBI" id="CHEBI:43474"/>
        <dbReference type="ChEBI" id="CHEBI:57597"/>
        <dbReference type="ChEBI" id="CHEBI:57970"/>
        <dbReference type="ChEBI" id="CHEBI:59918"/>
        <dbReference type="EC" id="2.3.1.275"/>
    </reaction>
</comment>
<dbReference type="Pfam" id="PF02660">
    <property type="entry name" value="G3P_acyltransf"/>
    <property type="match status" value="1"/>
</dbReference>
<dbReference type="GO" id="GO:0005886">
    <property type="term" value="C:plasma membrane"/>
    <property type="evidence" value="ECO:0007669"/>
    <property type="project" value="UniProtKB-SubCell"/>
</dbReference>
<feature type="transmembrane region" description="Helical" evidence="10">
    <location>
        <begin position="114"/>
        <end position="135"/>
    </location>
</feature>
<comment type="pathway">
    <text evidence="10">Lipid metabolism; phospholipid metabolism.</text>
</comment>
<dbReference type="InterPro" id="IPR003811">
    <property type="entry name" value="G3P_acylTferase_PlsY"/>
</dbReference>
<evidence type="ECO:0000256" key="9">
    <source>
        <dbReference type="ARBA" id="ARBA00023264"/>
    </source>
</evidence>
<evidence type="ECO:0000256" key="2">
    <source>
        <dbReference type="ARBA" id="ARBA00022516"/>
    </source>
</evidence>
<keyword evidence="1 10" id="KW-1003">Cell membrane</keyword>
<evidence type="ECO:0000256" key="4">
    <source>
        <dbReference type="ARBA" id="ARBA00022692"/>
    </source>
</evidence>
<name>A0A2K2HAC6_9BACT</name>
<evidence type="ECO:0000256" key="3">
    <source>
        <dbReference type="ARBA" id="ARBA00022679"/>
    </source>
</evidence>
<evidence type="ECO:0000256" key="6">
    <source>
        <dbReference type="ARBA" id="ARBA00023098"/>
    </source>
</evidence>
<evidence type="ECO:0000256" key="1">
    <source>
        <dbReference type="ARBA" id="ARBA00022475"/>
    </source>
</evidence>
<dbReference type="NCBIfam" id="TIGR00023">
    <property type="entry name" value="glycerol-3-phosphate 1-O-acyltransferase PlsY"/>
    <property type="match status" value="1"/>
</dbReference>
<dbReference type="EMBL" id="PPFX01000016">
    <property type="protein sequence ID" value="PNU20221.1"/>
    <property type="molecule type" value="Genomic_DNA"/>
</dbReference>
<dbReference type="RefSeq" id="WP_103115336.1">
    <property type="nucleotide sequence ID" value="NZ_PPFX01000016.1"/>
</dbReference>
<dbReference type="AlphaFoldDB" id="A0A2K2HAC6"/>
<evidence type="ECO:0000256" key="5">
    <source>
        <dbReference type="ARBA" id="ARBA00022989"/>
    </source>
</evidence>
<dbReference type="GO" id="GO:0008654">
    <property type="term" value="P:phospholipid biosynthetic process"/>
    <property type="evidence" value="ECO:0007669"/>
    <property type="project" value="UniProtKB-UniRule"/>
</dbReference>
<dbReference type="EC" id="2.3.1.275" evidence="10"/>
<dbReference type="OrthoDB" id="9777124at2"/>
<comment type="subunit">
    <text evidence="10">Probably interacts with PlsX.</text>
</comment>
<keyword evidence="7 10" id="KW-0472">Membrane</keyword>
<accession>A0A2K2HAC6</accession>
<dbReference type="SMART" id="SM01207">
    <property type="entry name" value="G3P_acyltransf"/>
    <property type="match status" value="1"/>
</dbReference>
<gene>
    <name evidence="10" type="primary">plsY</name>
    <name evidence="11" type="ORF">C2E25_08520</name>
</gene>
<protein>
    <recommendedName>
        <fullName evidence="10">Glycerol-3-phosphate acyltransferase</fullName>
    </recommendedName>
    <alternativeName>
        <fullName evidence="10">Acyl-PO4 G3P acyltransferase</fullName>
    </alternativeName>
    <alternativeName>
        <fullName evidence="10">Acyl-phosphate--glycerol-3-phosphate acyltransferase</fullName>
    </alternativeName>
    <alternativeName>
        <fullName evidence="10">G3P acyltransferase</fullName>
        <shortName evidence="10">GPAT</shortName>
        <ecNumber evidence="10">2.3.1.275</ecNumber>
    </alternativeName>
    <alternativeName>
        <fullName evidence="10">Lysophosphatidic acid synthase</fullName>
        <shortName evidence="10">LPA synthase</shortName>
    </alternativeName>
</protein>
<feature type="transmembrane region" description="Helical" evidence="10">
    <location>
        <begin position="6"/>
        <end position="24"/>
    </location>
</feature>
<dbReference type="PANTHER" id="PTHR30309">
    <property type="entry name" value="INNER MEMBRANE PROTEIN YGIH"/>
    <property type="match status" value="1"/>
</dbReference>
<keyword evidence="8 10" id="KW-0594">Phospholipid biosynthesis</keyword>
<evidence type="ECO:0000313" key="11">
    <source>
        <dbReference type="EMBL" id="PNU20221.1"/>
    </source>
</evidence>
<keyword evidence="9 10" id="KW-1208">Phospholipid metabolism</keyword>
<keyword evidence="11" id="KW-0012">Acyltransferase</keyword>
<comment type="function">
    <text evidence="10">Catalyzes the transfer of an acyl group from acyl-phosphate (acyl-PO(4)) to glycerol-3-phosphate (G3P) to form lysophosphatidic acid (LPA). This enzyme utilizes acyl-phosphate as fatty acyl donor, but not acyl-CoA or acyl-ACP.</text>
</comment>
<keyword evidence="3 10" id="KW-0808">Transferase</keyword>
<comment type="subcellular location">
    <subcellularLocation>
        <location evidence="10">Cell membrane</location>
        <topology evidence="10">Multi-pass membrane protein</topology>
    </subcellularLocation>
</comment>
<dbReference type="Proteomes" id="UP000236340">
    <property type="component" value="Unassembled WGS sequence"/>
</dbReference>
<evidence type="ECO:0000313" key="12">
    <source>
        <dbReference type="Proteomes" id="UP000236340"/>
    </source>
</evidence>
<feature type="transmembrane region" description="Helical" evidence="10">
    <location>
        <begin position="82"/>
        <end position="102"/>
    </location>
</feature>
<keyword evidence="4 10" id="KW-0812">Transmembrane</keyword>
<evidence type="ECO:0000256" key="7">
    <source>
        <dbReference type="ARBA" id="ARBA00023136"/>
    </source>
</evidence>
<comment type="caution">
    <text evidence="11">The sequence shown here is derived from an EMBL/GenBank/DDBJ whole genome shotgun (WGS) entry which is preliminary data.</text>
</comment>
<evidence type="ECO:0000256" key="8">
    <source>
        <dbReference type="ARBA" id="ARBA00023209"/>
    </source>
</evidence>
<reference evidence="11 12" key="1">
    <citation type="journal article" date="2018" name="Genome Announc.">
        <title>Genome Sequence of Geothermobacter sp. HR-1 Iron Reducer from the Loihi Seamount.</title>
        <authorList>
            <person name="Smith H."/>
            <person name="Abuyen K."/>
            <person name="Tremblay J."/>
            <person name="Savalia P."/>
            <person name="Perez-Rodriguez I."/>
            <person name="Emerson D."/>
            <person name="Tully B."/>
            <person name="Amend J."/>
        </authorList>
    </citation>
    <scope>NUCLEOTIDE SEQUENCE [LARGE SCALE GENOMIC DNA]</scope>
    <source>
        <strain evidence="11 12">HR-1</strain>
    </source>
</reference>
<organism evidence="11 12">
    <name type="scientific">Geothermobacter hydrogeniphilus</name>
    <dbReference type="NCBI Taxonomy" id="1969733"/>
    <lineage>
        <taxon>Bacteria</taxon>
        <taxon>Pseudomonadati</taxon>
        <taxon>Thermodesulfobacteriota</taxon>
        <taxon>Desulfuromonadia</taxon>
        <taxon>Desulfuromonadales</taxon>
        <taxon>Geothermobacteraceae</taxon>
        <taxon>Geothermobacter</taxon>
    </lineage>
</organism>
<dbReference type="HAMAP" id="MF_01043">
    <property type="entry name" value="PlsY"/>
    <property type="match status" value="1"/>
</dbReference>
<keyword evidence="2 10" id="KW-0444">Lipid biosynthesis</keyword>
<evidence type="ECO:0000256" key="10">
    <source>
        <dbReference type="HAMAP-Rule" id="MF_01043"/>
    </source>
</evidence>